<dbReference type="PROSITE" id="PS00175">
    <property type="entry name" value="PG_MUTASE"/>
    <property type="match status" value="1"/>
</dbReference>
<dbReference type="InterPro" id="IPR051695">
    <property type="entry name" value="Phosphoglycerate_Mutase"/>
</dbReference>
<reference key="2">
    <citation type="submission" date="2011-08" db="EMBL/GenBank/DDBJ databases">
        <title>Genome sequence of Naumovozyma castellii.</title>
        <authorList>
            <person name="Gordon J.L."/>
            <person name="Armisen D."/>
            <person name="Proux-Wera E."/>
            <person name="OhEigeartaigh S.S."/>
            <person name="Byrne K.P."/>
            <person name="Wolfe K.H."/>
        </authorList>
    </citation>
    <scope>NUCLEOTIDE SEQUENCE</scope>
    <source>
        <strain>Type strain:CBS 4309</strain>
    </source>
</reference>
<dbReference type="InterPro" id="IPR029033">
    <property type="entry name" value="His_PPase_superfam"/>
</dbReference>
<proteinExistence type="inferred from homology"/>
<keyword evidence="4" id="KW-0963">Cytoplasm</keyword>
<dbReference type="InterPro" id="IPR013078">
    <property type="entry name" value="His_Pase_superF_clade-1"/>
</dbReference>
<dbReference type="SMART" id="SM00855">
    <property type="entry name" value="PGAM"/>
    <property type="match status" value="1"/>
</dbReference>
<dbReference type="Pfam" id="PF00300">
    <property type="entry name" value="His_Phos_1"/>
    <property type="match status" value="1"/>
</dbReference>
<protein>
    <recommendedName>
        <fullName evidence="11">Phosphoglycerate mutase-like protein</fullName>
    </recommendedName>
</protein>
<accession>G0VB21</accession>
<feature type="active site" description="Proton donor/acceptor" evidence="7">
    <location>
        <position position="105"/>
    </location>
</feature>
<dbReference type="SUPFAM" id="SSF53254">
    <property type="entry name" value="Phosphoglycerate mutase-like"/>
    <property type="match status" value="1"/>
</dbReference>
<feature type="binding site" evidence="8">
    <location>
        <begin position="25"/>
        <end position="32"/>
    </location>
    <ligand>
        <name>substrate</name>
    </ligand>
</feature>
<keyword evidence="6" id="KW-0539">Nucleus</keyword>
<dbReference type="GO" id="GO:0043456">
    <property type="term" value="P:regulation of pentose-phosphate shunt"/>
    <property type="evidence" value="ECO:0007669"/>
    <property type="project" value="TreeGrafter"/>
</dbReference>
<evidence type="ECO:0000256" key="8">
    <source>
        <dbReference type="PIRSR" id="PIRSR613078-2"/>
    </source>
</evidence>
<dbReference type="HOGENOM" id="CLU_033323_9_2_1"/>
<dbReference type="PANTHER" id="PTHR46517">
    <property type="entry name" value="FRUCTOSE-2,6-BISPHOSPHATASE TIGAR"/>
    <property type="match status" value="1"/>
</dbReference>
<reference evidence="9 10" key="1">
    <citation type="journal article" date="2011" name="Proc. Natl. Acad. Sci. U.S.A.">
        <title>Evolutionary erosion of yeast sex chromosomes by mating-type switching accidents.</title>
        <authorList>
            <person name="Gordon J.L."/>
            <person name="Armisen D."/>
            <person name="Proux-Wera E."/>
            <person name="Oheigeartaigh S.S."/>
            <person name="Byrne K.P."/>
            <person name="Wolfe K.H."/>
        </authorList>
    </citation>
    <scope>NUCLEOTIDE SEQUENCE [LARGE SCALE GENOMIC DNA]</scope>
    <source>
        <strain evidence="10">ATCC 76901 / BCRC 22586 / CBS 4309 / NBRC 1992 / NRRL Y-12630</strain>
    </source>
</reference>
<dbReference type="GO" id="GO:0005829">
    <property type="term" value="C:cytosol"/>
    <property type="evidence" value="ECO:0007669"/>
    <property type="project" value="TreeGrafter"/>
</dbReference>
<feature type="binding site" evidence="8">
    <location>
        <position position="77"/>
    </location>
    <ligand>
        <name>substrate</name>
    </ligand>
</feature>
<dbReference type="EMBL" id="HE576753">
    <property type="protein sequence ID" value="CCC68144.1"/>
    <property type="molecule type" value="Genomic_DNA"/>
</dbReference>
<gene>
    <name evidence="9" type="primary">NCAS0B00600</name>
    <name evidence="9" type="ordered locus">NCAS_0B00600</name>
</gene>
<dbReference type="OrthoDB" id="354304at2759"/>
<dbReference type="InParanoid" id="G0VB21"/>
<evidence type="ECO:0000256" key="3">
    <source>
        <dbReference type="ARBA" id="ARBA00006717"/>
    </source>
</evidence>
<evidence type="ECO:0000313" key="9">
    <source>
        <dbReference type="EMBL" id="CCC68144.1"/>
    </source>
</evidence>
<comment type="similarity">
    <text evidence="3">Belongs to the phosphoglycerate mutase family. BPG-dependent PGAM subfamily.</text>
</comment>
<dbReference type="FunCoup" id="G0VB21">
    <property type="interactions" value="172"/>
</dbReference>
<sequence length="233" mass="26348">MTMTKEIPYYSNNEDGNIVRVFIIRHGQTDHNVKKILQGHKDTSLNGTGVKQAEQLGSYLKERSIVFDKVASSDLKRCKETTDTLLNFAKMTPVPPVEYFYGLRERFMGVIEGMHINDAEKYADKHGKGSFRDFGENHDEFLGRLTGCIESVVEESCKEDVKNLALVSHGGAIRAILGWLKYEGQNAQKIIVFNTSVTIVDYVKDKRQFVVRSIGNTQHLGDGEFVVSDLRLR</sequence>
<dbReference type="InterPro" id="IPR001345">
    <property type="entry name" value="PG/BPGM_mutase_AS"/>
</dbReference>
<dbReference type="CDD" id="cd07067">
    <property type="entry name" value="HP_PGM_like"/>
    <property type="match status" value="1"/>
</dbReference>
<keyword evidence="10" id="KW-1185">Reference proteome</keyword>
<dbReference type="Gene3D" id="3.40.50.1240">
    <property type="entry name" value="Phosphoglycerate mutase-like"/>
    <property type="match status" value="1"/>
</dbReference>
<dbReference type="KEGG" id="ncs:NCAS_0B00600"/>
<evidence type="ECO:0000256" key="2">
    <source>
        <dbReference type="ARBA" id="ARBA00004496"/>
    </source>
</evidence>
<dbReference type="OMA" id="NYPNMET"/>
<dbReference type="GO" id="GO:0004331">
    <property type="term" value="F:fructose-2,6-bisphosphate 2-phosphatase activity"/>
    <property type="evidence" value="ECO:0007669"/>
    <property type="project" value="TreeGrafter"/>
</dbReference>
<evidence type="ECO:0000256" key="7">
    <source>
        <dbReference type="PIRSR" id="PIRSR613078-1"/>
    </source>
</evidence>
<evidence type="ECO:0000256" key="5">
    <source>
        <dbReference type="ARBA" id="ARBA00022801"/>
    </source>
</evidence>
<dbReference type="eggNOG" id="KOG0235">
    <property type="taxonomic scope" value="Eukaryota"/>
</dbReference>
<name>G0VB21_NAUCA</name>
<evidence type="ECO:0000313" key="10">
    <source>
        <dbReference type="Proteomes" id="UP000001640"/>
    </source>
</evidence>
<organism evidence="9 10">
    <name type="scientific">Naumovozyma castellii</name>
    <name type="common">Yeast</name>
    <name type="synonym">Saccharomyces castellii</name>
    <dbReference type="NCBI Taxonomy" id="27288"/>
    <lineage>
        <taxon>Eukaryota</taxon>
        <taxon>Fungi</taxon>
        <taxon>Dikarya</taxon>
        <taxon>Ascomycota</taxon>
        <taxon>Saccharomycotina</taxon>
        <taxon>Saccharomycetes</taxon>
        <taxon>Saccharomycetales</taxon>
        <taxon>Saccharomycetaceae</taxon>
        <taxon>Naumovozyma</taxon>
    </lineage>
</organism>
<comment type="subcellular location">
    <subcellularLocation>
        <location evidence="2">Cytoplasm</location>
    </subcellularLocation>
    <subcellularLocation>
        <location evidence="1">Nucleus</location>
    </subcellularLocation>
</comment>
<feature type="active site" description="Tele-phosphohistidine intermediate" evidence="7">
    <location>
        <position position="26"/>
    </location>
</feature>
<dbReference type="GO" id="GO:0045820">
    <property type="term" value="P:negative regulation of glycolytic process"/>
    <property type="evidence" value="ECO:0007669"/>
    <property type="project" value="TreeGrafter"/>
</dbReference>
<keyword evidence="5" id="KW-0378">Hydrolase</keyword>
<dbReference type="STRING" id="1064592.G0VB21"/>
<dbReference type="Proteomes" id="UP000001640">
    <property type="component" value="Chromosome 2"/>
</dbReference>
<dbReference type="AlphaFoldDB" id="G0VB21"/>
<dbReference type="GO" id="GO:0005634">
    <property type="term" value="C:nucleus"/>
    <property type="evidence" value="ECO:0007669"/>
    <property type="project" value="UniProtKB-SubCell"/>
</dbReference>
<evidence type="ECO:0000256" key="6">
    <source>
        <dbReference type="ARBA" id="ARBA00023242"/>
    </source>
</evidence>
<dbReference type="PANTHER" id="PTHR46517:SF1">
    <property type="entry name" value="FRUCTOSE-2,6-BISPHOSPHATASE TIGAR"/>
    <property type="match status" value="1"/>
</dbReference>
<dbReference type="GeneID" id="96901708"/>
<evidence type="ECO:0008006" key="11">
    <source>
        <dbReference type="Google" id="ProtNLM"/>
    </source>
</evidence>
<evidence type="ECO:0000256" key="1">
    <source>
        <dbReference type="ARBA" id="ARBA00004123"/>
    </source>
</evidence>
<evidence type="ECO:0000256" key="4">
    <source>
        <dbReference type="ARBA" id="ARBA00022490"/>
    </source>
</evidence>
<dbReference type="FunFam" id="3.40.50.1240:FF:000051">
    <property type="entry name" value="Phosphoglycerate mutase"/>
    <property type="match status" value="1"/>
</dbReference>
<dbReference type="RefSeq" id="XP_003674521.1">
    <property type="nucleotide sequence ID" value="XM_003674473.1"/>
</dbReference>